<reference evidence="2 3" key="1">
    <citation type="submission" date="2019-06" db="EMBL/GenBank/DDBJ databases">
        <title>Sequencing the genomes of 1000 actinobacteria strains.</title>
        <authorList>
            <person name="Klenk H.-P."/>
        </authorList>
    </citation>
    <scope>NUCLEOTIDE SEQUENCE [LARGE SCALE GENOMIC DNA]</scope>
    <source>
        <strain evidence="2 3">DSM 44819</strain>
    </source>
</reference>
<feature type="compositionally biased region" description="Polar residues" evidence="1">
    <location>
        <begin position="1"/>
        <end position="12"/>
    </location>
</feature>
<proteinExistence type="predicted"/>
<accession>A0A542XNX2</accession>
<feature type="region of interest" description="Disordered" evidence="1">
    <location>
        <begin position="1"/>
        <end position="34"/>
    </location>
</feature>
<evidence type="ECO:0000256" key="1">
    <source>
        <dbReference type="SAM" id="MobiDB-lite"/>
    </source>
</evidence>
<protein>
    <submittedName>
        <fullName evidence="2">Uncharacterized protein</fullName>
    </submittedName>
</protein>
<organism evidence="2 3">
    <name type="scientific">Salinispora arenicola</name>
    <dbReference type="NCBI Taxonomy" id="168697"/>
    <lineage>
        <taxon>Bacteria</taxon>
        <taxon>Bacillati</taxon>
        <taxon>Actinomycetota</taxon>
        <taxon>Actinomycetes</taxon>
        <taxon>Micromonosporales</taxon>
        <taxon>Micromonosporaceae</taxon>
        <taxon>Salinispora</taxon>
    </lineage>
</organism>
<evidence type="ECO:0000313" key="3">
    <source>
        <dbReference type="Proteomes" id="UP000315983"/>
    </source>
</evidence>
<gene>
    <name evidence="2" type="ORF">FB564_2722</name>
</gene>
<sequence length="34" mass="3626">MSSGWQGGSTSAARGGERAIRTVLTESKWDERTG</sequence>
<dbReference type="EMBL" id="VFOL01000001">
    <property type="protein sequence ID" value="TQL37557.1"/>
    <property type="molecule type" value="Genomic_DNA"/>
</dbReference>
<evidence type="ECO:0000313" key="2">
    <source>
        <dbReference type="EMBL" id="TQL37557.1"/>
    </source>
</evidence>
<comment type="caution">
    <text evidence="2">The sequence shown here is derived from an EMBL/GenBank/DDBJ whole genome shotgun (WGS) entry which is preliminary data.</text>
</comment>
<dbReference type="AlphaFoldDB" id="A0A542XNX2"/>
<name>A0A542XNX2_SALAC</name>
<dbReference type="Proteomes" id="UP000315983">
    <property type="component" value="Unassembled WGS sequence"/>
</dbReference>